<evidence type="ECO:0000256" key="3">
    <source>
        <dbReference type="ARBA" id="ARBA00023163"/>
    </source>
</evidence>
<evidence type="ECO:0000259" key="4">
    <source>
        <dbReference type="SMART" id="SM00862"/>
    </source>
</evidence>
<feature type="domain" description="OmpR/PhoB-type" evidence="4">
    <location>
        <begin position="234"/>
        <end position="299"/>
    </location>
</feature>
<protein>
    <submittedName>
        <fullName evidence="5">Putative phytochrome sensor protein</fullName>
    </submittedName>
</protein>
<dbReference type="OrthoDB" id="9771372at2"/>
<dbReference type="InterPro" id="IPR029016">
    <property type="entry name" value="GAF-like_dom_sf"/>
</dbReference>
<gene>
    <name evidence="5" type="ORF">DEIGR_102110</name>
</gene>
<dbReference type="GO" id="GO:0003677">
    <property type="term" value="F:DNA binding"/>
    <property type="evidence" value="ECO:0007669"/>
    <property type="project" value="UniProtKB-KW"/>
</dbReference>
<reference evidence="6" key="1">
    <citation type="submission" date="2015-11" db="EMBL/GenBank/DDBJ databases">
        <title>Draft Genome Sequence of the Radioresistant Bacterium Deinococcus grandis, Isolated from Freshwater Fish in Japan.</title>
        <authorList>
            <person name="Satoh K."/>
            <person name="Onodera T."/>
            <person name="Omoso K."/>
            <person name="Takeda-Yano K."/>
            <person name="Katayama T."/>
            <person name="Oono Y."/>
            <person name="Narumi I."/>
        </authorList>
    </citation>
    <scope>NUCLEOTIDE SEQUENCE [LARGE SCALE GENOMIC DNA]</scope>
    <source>
        <strain evidence="6">ATCC 43672</strain>
    </source>
</reference>
<dbReference type="SMART" id="SM00862">
    <property type="entry name" value="Trans_reg_C"/>
    <property type="match status" value="1"/>
</dbReference>
<evidence type="ECO:0000256" key="1">
    <source>
        <dbReference type="ARBA" id="ARBA00023015"/>
    </source>
</evidence>
<keyword evidence="1" id="KW-0805">Transcription regulation</keyword>
<dbReference type="InterPro" id="IPR001867">
    <property type="entry name" value="OmpR/PhoB-type_DNA-bd"/>
</dbReference>
<dbReference type="Gene3D" id="1.10.10.10">
    <property type="entry name" value="Winged helix-like DNA-binding domain superfamily/Winged helix DNA-binding domain"/>
    <property type="match status" value="1"/>
</dbReference>
<evidence type="ECO:0000256" key="2">
    <source>
        <dbReference type="ARBA" id="ARBA00023125"/>
    </source>
</evidence>
<keyword evidence="6" id="KW-1185">Reference proteome</keyword>
<dbReference type="RefSeq" id="WP_153013704.1">
    <property type="nucleotide sequence ID" value="NZ_BCMS01000001.1"/>
</dbReference>
<organism evidence="5 6">
    <name type="scientific">Deinococcus grandis</name>
    <dbReference type="NCBI Taxonomy" id="57498"/>
    <lineage>
        <taxon>Bacteria</taxon>
        <taxon>Thermotogati</taxon>
        <taxon>Deinococcota</taxon>
        <taxon>Deinococci</taxon>
        <taxon>Deinococcales</taxon>
        <taxon>Deinococcaceae</taxon>
        <taxon>Deinococcus</taxon>
    </lineage>
</organism>
<dbReference type="EMBL" id="BCMS01000001">
    <property type="protein sequence ID" value="GAQ22083.1"/>
    <property type="molecule type" value="Genomic_DNA"/>
</dbReference>
<evidence type="ECO:0000313" key="6">
    <source>
        <dbReference type="Proteomes" id="UP000056209"/>
    </source>
</evidence>
<keyword evidence="3" id="KW-0804">Transcription</keyword>
<name>A0A100HJV8_9DEIO</name>
<dbReference type="Proteomes" id="UP000056209">
    <property type="component" value="Unassembled WGS sequence"/>
</dbReference>
<sequence length="404" mass="44564">MNDRLSLERQKLISAWYRYVSREQAPQPVETTVDQEVAASWARSALTVSPERACAPIMKESDVQHVWHESPLEYGMRGLIPELRRLAEEADLIVAVGNVDGTLLWTQGSERMTDLARSINFVPGGQWGEGSVGTNALALSLRTRQPVRVFSAEHYVQTVHDWVCYSSPIRDTGSGALLGVLDISTTWEHTTPLGLASARHYAAQIELAIQGRPVTPAAGLNLAFCGSPRVTFGGQRLHLTPRQHELLCVLSLNPGGLTLDALHAHVYGDQPISLSTLKSEVSTLRSLLGGQIASRPYRLSVPITLDVQRIEELLLAGRVSEAADLYDGPLLPHSASPLLTYWREYLDAALREAVCRSGDPDLLWRYASRFDDPECLDTLEDLLPEGDHRRPIARARRAALDAAF</sequence>
<dbReference type="InterPro" id="IPR016032">
    <property type="entry name" value="Sig_transdc_resp-reg_C-effctor"/>
</dbReference>
<dbReference type="GO" id="GO:0006355">
    <property type="term" value="P:regulation of DNA-templated transcription"/>
    <property type="evidence" value="ECO:0007669"/>
    <property type="project" value="InterPro"/>
</dbReference>
<dbReference type="InterPro" id="IPR036388">
    <property type="entry name" value="WH-like_DNA-bd_sf"/>
</dbReference>
<dbReference type="AlphaFoldDB" id="A0A100HJV8"/>
<accession>A0A100HJV8</accession>
<dbReference type="Pfam" id="PF01590">
    <property type="entry name" value="GAF"/>
    <property type="match status" value="1"/>
</dbReference>
<evidence type="ECO:0000313" key="5">
    <source>
        <dbReference type="EMBL" id="GAQ22083.1"/>
    </source>
</evidence>
<dbReference type="GO" id="GO:0000160">
    <property type="term" value="P:phosphorelay signal transduction system"/>
    <property type="evidence" value="ECO:0007669"/>
    <property type="project" value="InterPro"/>
</dbReference>
<dbReference type="Gene3D" id="3.30.450.40">
    <property type="match status" value="1"/>
</dbReference>
<dbReference type="InterPro" id="IPR003018">
    <property type="entry name" value="GAF"/>
</dbReference>
<dbReference type="SUPFAM" id="SSF46894">
    <property type="entry name" value="C-terminal effector domain of the bipartite response regulators"/>
    <property type="match status" value="1"/>
</dbReference>
<proteinExistence type="predicted"/>
<comment type="caution">
    <text evidence="5">The sequence shown here is derived from an EMBL/GenBank/DDBJ whole genome shotgun (WGS) entry which is preliminary data.</text>
</comment>
<keyword evidence="2" id="KW-0238">DNA-binding</keyword>